<feature type="compositionally biased region" description="Low complexity" evidence="2">
    <location>
        <begin position="243"/>
        <end position="252"/>
    </location>
</feature>
<feature type="compositionally biased region" description="Low complexity" evidence="2">
    <location>
        <begin position="501"/>
        <end position="522"/>
    </location>
</feature>
<protein>
    <recommendedName>
        <fullName evidence="3">FCH domain-containing protein</fullName>
    </recommendedName>
</protein>
<evidence type="ECO:0000256" key="1">
    <source>
        <dbReference type="ARBA" id="ARBA00022583"/>
    </source>
</evidence>
<dbReference type="OrthoDB" id="27823at2759"/>
<dbReference type="GO" id="GO:0030139">
    <property type="term" value="C:endocytic vesicle"/>
    <property type="evidence" value="ECO:0007669"/>
    <property type="project" value="TreeGrafter"/>
</dbReference>
<dbReference type="GO" id="GO:0006897">
    <property type="term" value="P:endocytosis"/>
    <property type="evidence" value="ECO:0007669"/>
    <property type="project" value="UniProtKB-KW"/>
</dbReference>
<dbReference type="Proteomes" id="UP000078561">
    <property type="component" value="Unassembled WGS sequence"/>
</dbReference>
<feature type="compositionally biased region" description="Polar residues" evidence="2">
    <location>
        <begin position="455"/>
        <end position="469"/>
    </location>
</feature>
<dbReference type="InterPro" id="IPR027267">
    <property type="entry name" value="AH/BAR_dom_sf"/>
</dbReference>
<evidence type="ECO:0000313" key="4">
    <source>
        <dbReference type="EMBL" id="SAM02269.1"/>
    </source>
</evidence>
<organism evidence="4">
    <name type="scientific">Absidia glauca</name>
    <name type="common">Pin mould</name>
    <dbReference type="NCBI Taxonomy" id="4829"/>
    <lineage>
        <taxon>Eukaryota</taxon>
        <taxon>Fungi</taxon>
        <taxon>Fungi incertae sedis</taxon>
        <taxon>Mucoromycota</taxon>
        <taxon>Mucoromycotina</taxon>
        <taxon>Mucoromycetes</taxon>
        <taxon>Mucorales</taxon>
        <taxon>Cunninghamellaceae</taxon>
        <taxon>Absidia</taxon>
    </lineage>
</organism>
<feature type="compositionally biased region" description="Low complexity" evidence="2">
    <location>
        <begin position="373"/>
        <end position="383"/>
    </location>
</feature>
<keyword evidence="1" id="KW-0254">Endocytosis</keyword>
<name>A0A163M8A1_ABSGL</name>
<dbReference type="Gene3D" id="1.20.1270.60">
    <property type="entry name" value="Arfaptin homology (AH) domain/BAR domain"/>
    <property type="match status" value="1"/>
</dbReference>
<dbReference type="GO" id="GO:0032185">
    <property type="term" value="P:septin cytoskeleton organization"/>
    <property type="evidence" value="ECO:0007669"/>
    <property type="project" value="TreeGrafter"/>
</dbReference>
<dbReference type="EMBL" id="LT553800">
    <property type="protein sequence ID" value="SAM02269.1"/>
    <property type="molecule type" value="Genomic_DNA"/>
</dbReference>
<dbReference type="SMART" id="SM00055">
    <property type="entry name" value="FCH"/>
    <property type="match status" value="1"/>
</dbReference>
<dbReference type="InterPro" id="IPR018808">
    <property type="entry name" value="Muniscin_C"/>
</dbReference>
<sequence>MSQHSHECYTDVFLTAHPKDGLHSLQEKQRQGHVLDDELAQYFKERALIEDQYAKSLVKASKRLYVMDSAALGGFAPIWKSLLNELTEISNVHGVLAYRITDEIEKVLRMPASTDVDKIKALEPTFQQISKDYEAGLKTKKSGKSSLFKSTPKVQSEKVLSKWTTDGPALLQLYENVERARLQRLKSLVETFEHIHKDQFEQRIQIANDTLSSTNSFDVDTDIRHFCNAKKNHLTAAVVPTTTTSTPSTITIDPSDQVLPMDLPRPMNEKKQRSRFSLLRKSKKTSTQSLKSREPYTISSIPEHSDTQQQSDRPDSADDVSEAVPNSAHSANSHRDLQHSPTQGVNGIHHEVPNGSNLTRPPAQQSPSSPFISNTSATTTNNAFDQAPPVDAEGYSIPFPDTFGQSTSGDGVSLNDSADFDSSSHFGSQKLKFDIKDKTVVADNPHLEQEKATLTRISSLLRENTPTTSPKRRGRRTNMRAQSHYWESGPPSPLSSINERGSSSINVGSTISSTSSNDNVINPFRHSTVNAPNDDLLRTSPSPASSHDKITALPSSSHHPTLLATIVETVNVQHPGDAAEITGHIKMAYDGPILRSDTVFMIRLGKVENIQPLHALVQPVNSSDSVFTISMRVFPSQDTPTFTSLFTYHRQETALNKILPFVAEPAWKTSDTSTMLMVKYTLTDRMAAIPDHGQLRVLVHPGRTSITKAQSTPEGAWDQQQQLFTWNASEIITHQKGTSTQPPRLLAKFIGGEDSSPPSLSLKYYCRGALASGIDLETWVEDKTLEVRTQIHQCITKSGTILLA</sequence>
<feature type="region of interest" description="Disordered" evidence="2">
    <location>
        <begin position="243"/>
        <end position="416"/>
    </location>
</feature>
<feature type="compositionally biased region" description="Polar residues" evidence="2">
    <location>
        <begin position="354"/>
        <end position="372"/>
    </location>
</feature>
<feature type="compositionally biased region" description="Basic residues" evidence="2">
    <location>
        <begin position="272"/>
        <end position="284"/>
    </location>
</feature>
<dbReference type="InterPro" id="IPR001060">
    <property type="entry name" value="FCH_dom"/>
</dbReference>
<feature type="domain" description="FCH" evidence="3">
    <location>
        <begin position="11"/>
        <end position="100"/>
    </location>
</feature>
<keyword evidence="5" id="KW-1185">Reference proteome</keyword>
<dbReference type="InParanoid" id="A0A163M8A1"/>
<feature type="compositionally biased region" description="Polar residues" evidence="2">
    <location>
        <begin position="403"/>
        <end position="416"/>
    </location>
</feature>
<gene>
    <name evidence="4" type="primary">ABSGL_08048.1 scaffold 9578</name>
</gene>
<accession>A0A163M8A1</accession>
<dbReference type="SUPFAM" id="SSF103657">
    <property type="entry name" value="BAR/IMD domain-like"/>
    <property type="match status" value="1"/>
</dbReference>
<dbReference type="Pfam" id="PF10291">
    <property type="entry name" value="muHD"/>
    <property type="match status" value="1"/>
</dbReference>
<dbReference type="PANTHER" id="PTHR23065">
    <property type="entry name" value="PROLINE-SERINE-THREONINE PHOSPHATASE INTERACTING PROTEIN 1"/>
    <property type="match status" value="1"/>
</dbReference>
<dbReference type="GO" id="GO:0032153">
    <property type="term" value="C:cell division site"/>
    <property type="evidence" value="ECO:0007669"/>
    <property type="project" value="TreeGrafter"/>
</dbReference>
<feature type="compositionally biased region" description="Polar residues" evidence="2">
    <location>
        <begin position="297"/>
        <end position="311"/>
    </location>
</feature>
<dbReference type="OMA" id="ANYHSEM"/>
<evidence type="ECO:0000313" key="5">
    <source>
        <dbReference type="Proteomes" id="UP000078561"/>
    </source>
</evidence>
<dbReference type="AlphaFoldDB" id="A0A163M8A1"/>
<reference evidence="4" key="1">
    <citation type="submission" date="2016-04" db="EMBL/GenBank/DDBJ databases">
        <authorList>
            <person name="Evans L.H."/>
            <person name="Alamgir A."/>
            <person name="Owens N."/>
            <person name="Weber N.D."/>
            <person name="Virtaneva K."/>
            <person name="Barbian K."/>
            <person name="Babar A."/>
            <person name="Rosenke K."/>
        </authorList>
    </citation>
    <scope>NUCLEOTIDE SEQUENCE [LARGE SCALE GENOMIC DNA]</scope>
    <source>
        <strain evidence="4">CBS 101.48</strain>
    </source>
</reference>
<dbReference type="Pfam" id="PF00611">
    <property type="entry name" value="FCH"/>
    <property type="match status" value="1"/>
</dbReference>
<proteinExistence type="predicted"/>
<dbReference type="FunCoup" id="A0A163M8A1">
    <property type="interactions" value="31"/>
</dbReference>
<feature type="region of interest" description="Disordered" evidence="2">
    <location>
        <begin position="444"/>
        <end position="549"/>
    </location>
</feature>
<dbReference type="PANTHER" id="PTHR23065:SF54">
    <property type="entry name" value="SUPPRESSOR OF YEAST PROFILIN DELETION"/>
    <property type="match status" value="1"/>
</dbReference>
<feature type="compositionally biased region" description="Basic and acidic residues" evidence="2">
    <location>
        <begin position="444"/>
        <end position="453"/>
    </location>
</feature>
<dbReference type="GO" id="GO:0005886">
    <property type="term" value="C:plasma membrane"/>
    <property type="evidence" value="ECO:0007669"/>
    <property type="project" value="TreeGrafter"/>
</dbReference>
<evidence type="ECO:0000256" key="2">
    <source>
        <dbReference type="SAM" id="MobiDB-lite"/>
    </source>
</evidence>
<evidence type="ECO:0000259" key="3">
    <source>
        <dbReference type="SMART" id="SM00055"/>
    </source>
</evidence>